<dbReference type="InterPro" id="IPR045297">
    <property type="entry name" value="Complex1_LYR_LYRM4"/>
</dbReference>
<comment type="caution">
    <text evidence="3">The sequence shown here is derived from an EMBL/GenBank/DDBJ whole genome shotgun (WGS) entry which is preliminary data.</text>
</comment>
<gene>
    <name evidence="3" type="ORF">EV44_g5092</name>
</gene>
<dbReference type="GO" id="GO:0005739">
    <property type="term" value="C:mitochondrion"/>
    <property type="evidence" value="ECO:0007669"/>
    <property type="project" value="TreeGrafter"/>
</dbReference>
<protein>
    <submittedName>
        <fullName evidence="3">Putative iron-sulfur cluster biosynthesis protein isd11</fullName>
    </submittedName>
</protein>
<dbReference type="InterPro" id="IPR051522">
    <property type="entry name" value="ISC_assembly_LYR"/>
</dbReference>
<dbReference type="Pfam" id="PF05347">
    <property type="entry name" value="Complex1_LYR"/>
    <property type="match status" value="1"/>
</dbReference>
<comment type="similarity">
    <text evidence="1">Belongs to the complex I LYR family.</text>
</comment>
<dbReference type="GO" id="GO:1990221">
    <property type="term" value="C:L-cysteine desulfurase complex"/>
    <property type="evidence" value="ECO:0007669"/>
    <property type="project" value="TreeGrafter"/>
</dbReference>
<dbReference type="EMBL" id="JNVN01003900">
    <property type="protein sequence ID" value="KHJ30600.1"/>
    <property type="molecule type" value="Genomic_DNA"/>
</dbReference>
<dbReference type="CDD" id="cd20264">
    <property type="entry name" value="Complex1_LYR_LYRM4"/>
    <property type="match status" value="1"/>
</dbReference>
<reference evidence="3 4" key="1">
    <citation type="journal article" date="2014" name="BMC Genomics">
        <title>Adaptive genomic structural variation in the grape powdery mildew pathogen, Erysiphe necator.</title>
        <authorList>
            <person name="Jones L."/>
            <person name="Riaz S."/>
            <person name="Morales-Cruz A."/>
            <person name="Amrine K.C."/>
            <person name="McGuire B."/>
            <person name="Gubler W.D."/>
            <person name="Walker M.A."/>
            <person name="Cantu D."/>
        </authorList>
    </citation>
    <scope>NUCLEOTIDE SEQUENCE [LARGE SCALE GENOMIC DNA]</scope>
    <source>
        <strain evidence="4">c</strain>
    </source>
</reference>
<evidence type="ECO:0000256" key="1">
    <source>
        <dbReference type="ARBA" id="ARBA00009508"/>
    </source>
</evidence>
<dbReference type="PANTHER" id="PTHR13166:SF7">
    <property type="entry name" value="LYR MOTIF-CONTAINING PROTEIN 4"/>
    <property type="match status" value="1"/>
</dbReference>
<dbReference type="HOGENOM" id="CLU_120076_0_0_1"/>
<evidence type="ECO:0000313" key="4">
    <source>
        <dbReference type="Proteomes" id="UP000030854"/>
    </source>
</evidence>
<feature type="domain" description="Complex 1 LYR protein" evidence="2">
    <location>
        <begin position="14"/>
        <end position="71"/>
    </location>
</feature>
<sequence length="103" mass="12412">MSTMNCLKRGEPARQARSLYRQLLRVSQQFASYNYREYAMRKTRDSFRENQDLRDPAKIEELFQKGRKELTTMKRQTTISQFFHLNQLVVEKDKVDSNEETTR</sequence>
<evidence type="ECO:0000313" key="3">
    <source>
        <dbReference type="EMBL" id="KHJ30600.1"/>
    </source>
</evidence>
<keyword evidence="4" id="KW-1185">Reference proteome</keyword>
<dbReference type="OMA" id="YTTDKLV"/>
<name>A0A0B1NZY4_UNCNE</name>
<dbReference type="PANTHER" id="PTHR13166">
    <property type="entry name" value="PROTEIN C6ORF149"/>
    <property type="match status" value="1"/>
</dbReference>
<dbReference type="InterPro" id="IPR008011">
    <property type="entry name" value="Complex1_LYR_dom"/>
</dbReference>
<accession>A0A0B1NZY4</accession>
<dbReference type="GO" id="GO:0016226">
    <property type="term" value="P:iron-sulfur cluster assembly"/>
    <property type="evidence" value="ECO:0007669"/>
    <property type="project" value="InterPro"/>
</dbReference>
<proteinExistence type="inferred from homology"/>
<dbReference type="AlphaFoldDB" id="A0A0B1NZY4"/>
<dbReference type="Proteomes" id="UP000030854">
    <property type="component" value="Unassembled WGS sequence"/>
</dbReference>
<evidence type="ECO:0000259" key="2">
    <source>
        <dbReference type="Pfam" id="PF05347"/>
    </source>
</evidence>
<organism evidence="3 4">
    <name type="scientific">Uncinula necator</name>
    <name type="common">Grape powdery mildew</name>
    <dbReference type="NCBI Taxonomy" id="52586"/>
    <lineage>
        <taxon>Eukaryota</taxon>
        <taxon>Fungi</taxon>
        <taxon>Dikarya</taxon>
        <taxon>Ascomycota</taxon>
        <taxon>Pezizomycotina</taxon>
        <taxon>Leotiomycetes</taxon>
        <taxon>Erysiphales</taxon>
        <taxon>Erysiphaceae</taxon>
        <taxon>Erysiphe</taxon>
    </lineage>
</organism>
<dbReference type="STRING" id="52586.A0A0B1NZY4"/>